<evidence type="ECO:0000256" key="6">
    <source>
        <dbReference type="SAM" id="MobiDB-lite"/>
    </source>
</evidence>
<evidence type="ECO:0000256" key="3">
    <source>
        <dbReference type="ARBA" id="ARBA00022989"/>
    </source>
</evidence>
<dbReference type="InterPro" id="IPR049326">
    <property type="entry name" value="Rhodopsin_dom_fungi"/>
</dbReference>
<feature type="domain" description="Rhodopsin" evidence="8">
    <location>
        <begin position="26"/>
        <end position="260"/>
    </location>
</feature>
<dbReference type="GeneID" id="70297766"/>
<dbReference type="Proteomes" id="UP000887229">
    <property type="component" value="Unassembled WGS sequence"/>
</dbReference>
<feature type="transmembrane region" description="Helical" evidence="7">
    <location>
        <begin position="12"/>
        <end position="30"/>
    </location>
</feature>
<reference evidence="9" key="1">
    <citation type="journal article" date="2021" name="IMA Fungus">
        <title>Genomic characterization of three marine fungi, including Emericellopsis atlantica sp. nov. with signatures of a generalist lifestyle and marine biomass degradation.</title>
        <authorList>
            <person name="Hagestad O.C."/>
            <person name="Hou L."/>
            <person name="Andersen J.H."/>
            <person name="Hansen E.H."/>
            <person name="Altermark B."/>
            <person name="Li C."/>
            <person name="Kuhnert E."/>
            <person name="Cox R.J."/>
            <person name="Crous P.W."/>
            <person name="Spatafora J.W."/>
            <person name="Lail K."/>
            <person name="Amirebrahimi M."/>
            <person name="Lipzen A."/>
            <person name="Pangilinan J."/>
            <person name="Andreopoulos W."/>
            <person name="Hayes R.D."/>
            <person name="Ng V."/>
            <person name="Grigoriev I.V."/>
            <person name="Jackson S.A."/>
            <person name="Sutton T.D.S."/>
            <person name="Dobson A.D.W."/>
            <person name="Rama T."/>
        </authorList>
    </citation>
    <scope>NUCLEOTIDE SEQUENCE</scope>
    <source>
        <strain evidence="9">TS7</strain>
    </source>
</reference>
<organism evidence="9 10">
    <name type="scientific">Emericellopsis atlantica</name>
    <dbReference type="NCBI Taxonomy" id="2614577"/>
    <lineage>
        <taxon>Eukaryota</taxon>
        <taxon>Fungi</taxon>
        <taxon>Dikarya</taxon>
        <taxon>Ascomycota</taxon>
        <taxon>Pezizomycotina</taxon>
        <taxon>Sordariomycetes</taxon>
        <taxon>Hypocreomycetidae</taxon>
        <taxon>Hypocreales</taxon>
        <taxon>Bionectriaceae</taxon>
        <taxon>Emericellopsis</taxon>
    </lineage>
</organism>
<evidence type="ECO:0000256" key="2">
    <source>
        <dbReference type="ARBA" id="ARBA00022692"/>
    </source>
</evidence>
<protein>
    <submittedName>
        <fullName evidence="9">Archaeal flagellin N-terminal-like domain-containing protein</fullName>
    </submittedName>
</protein>
<feature type="region of interest" description="Disordered" evidence="6">
    <location>
        <begin position="262"/>
        <end position="282"/>
    </location>
</feature>
<dbReference type="RefSeq" id="XP_046120507.1">
    <property type="nucleotide sequence ID" value="XM_046266863.1"/>
</dbReference>
<accession>A0A9P7ZQS1</accession>
<feature type="transmembrane region" description="Helical" evidence="7">
    <location>
        <begin position="481"/>
        <end position="502"/>
    </location>
</feature>
<comment type="caution">
    <text evidence="9">The sequence shown here is derived from an EMBL/GenBank/DDBJ whole genome shotgun (WGS) entry which is preliminary data.</text>
</comment>
<dbReference type="EMBL" id="MU251247">
    <property type="protein sequence ID" value="KAG9256583.1"/>
    <property type="molecule type" value="Genomic_DNA"/>
</dbReference>
<feature type="transmembrane region" description="Helical" evidence="7">
    <location>
        <begin position="356"/>
        <end position="382"/>
    </location>
</feature>
<feature type="domain" description="Rhodopsin" evidence="8">
    <location>
        <begin position="341"/>
        <end position="569"/>
    </location>
</feature>
<feature type="transmembrane region" description="Helical" evidence="7">
    <location>
        <begin position="91"/>
        <end position="111"/>
    </location>
</feature>
<comment type="subcellular location">
    <subcellularLocation>
        <location evidence="1">Membrane</location>
        <topology evidence="1">Multi-pass membrane protein</topology>
    </subcellularLocation>
</comment>
<keyword evidence="9" id="KW-0969">Cilium</keyword>
<feature type="transmembrane region" description="Helical" evidence="7">
    <location>
        <begin position="434"/>
        <end position="451"/>
    </location>
</feature>
<feature type="transmembrane region" description="Helical" evidence="7">
    <location>
        <begin position="514"/>
        <end position="533"/>
    </location>
</feature>
<keyword evidence="2 7" id="KW-0812">Transmembrane</keyword>
<dbReference type="PANTHER" id="PTHR33048">
    <property type="entry name" value="PTH11-LIKE INTEGRAL MEMBRANE PROTEIN (AFU_ORTHOLOGUE AFUA_5G11245)"/>
    <property type="match status" value="1"/>
</dbReference>
<evidence type="ECO:0000313" key="10">
    <source>
        <dbReference type="Proteomes" id="UP000887229"/>
    </source>
</evidence>
<evidence type="ECO:0000313" key="9">
    <source>
        <dbReference type="EMBL" id="KAG9256583.1"/>
    </source>
</evidence>
<evidence type="ECO:0000256" key="1">
    <source>
        <dbReference type="ARBA" id="ARBA00004141"/>
    </source>
</evidence>
<feature type="transmembrane region" description="Helical" evidence="7">
    <location>
        <begin position="402"/>
        <end position="422"/>
    </location>
</feature>
<feature type="compositionally biased region" description="Gly residues" evidence="6">
    <location>
        <begin position="264"/>
        <end position="273"/>
    </location>
</feature>
<keyword evidence="10" id="KW-1185">Reference proteome</keyword>
<feature type="transmembrane region" description="Helical" evidence="7">
    <location>
        <begin position="326"/>
        <end position="344"/>
    </location>
</feature>
<evidence type="ECO:0000256" key="7">
    <source>
        <dbReference type="SAM" id="Phobius"/>
    </source>
</evidence>
<comment type="similarity">
    <text evidence="5">Belongs to the SAT4 family.</text>
</comment>
<keyword evidence="9" id="KW-0282">Flagellum</keyword>
<feature type="transmembrane region" description="Helical" evidence="7">
    <location>
        <begin position="42"/>
        <end position="64"/>
    </location>
</feature>
<evidence type="ECO:0000256" key="5">
    <source>
        <dbReference type="ARBA" id="ARBA00038359"/>
    </source>
</evidence>
<feature type="transmembrane region" description="Helical" evidence="7">
    <location>
        <begin position="234"/>
        <end position="254"/>
    </location>
</feature>
<dbReference type="Pfam" id="PF20684">
    <property type="entry name" value="Fung_rhodopsin"/>
    <property type="match status" value="2"/>
</dbReference>
<gene>
    <name evidence="9" type="ORF">F5Z01DRAFT_741941</name>
</gene>
<dbReference type="InterPro" id="IPR052337">
    <property type="entry name" value="SAT4-like"/>
</dbReference>
<dbReference type="OrthoDB" id="5372266at2759"/>
<evidence type="ECO:0000256" key="4">
    <source>
        <dbReference type="ARBA" id="ARBA00023136"/>
    </source>
</evidence>
<dbReference type="PANTHER" id="PTHR33048:SF92">
    <property type="entry name" value="INTEGRAL MEMBRANE PROTEIN"/>
    <property type="match status" value="1"/>
</dbReference>
<keyword evidence="4 7" id="KW-0472">Membrane</keyword>
<sequence length="593" mass="64831">MLETPKEAVVFVESILLALSLAAVVARLFVRRVHQGQSLTVCDWLLVASMLDAIALFTTDMLAYKLGALGPWPTSVADEISLKKVTFAGNYFYDTGIYFPKLALCALYFKLIPPTMPKLRKIMHATSALTATFALTTCFLDTFWCGTRPSVNWSLGEGACSTYDSKEVFHIDWVMNIVSDVIIFSLPFPLLKGLQLKPRYIVGVAAIFSAGIITVAASVSRFATVEVIHNWPNVYILSMAEMAAAIIVVSLPALKPLLRRRGEGSTGQYGTGASGQRATTSSHVKLSSGRDPYMATAHVGSAEDSGSDVELRNVGRSNMIYKTAHISEWILLAISYVFVALRVYTRLFRLREKLNWADWLLVASAINALGLIICDTLTFQLGVMDAWASSVALSKISFASNYFYDVGMGFPKLSLIAFYWAYFPTHASPGMRKALWGITAIVIACYITILFDDTFFCGSDVSVQWSQEDGACSVFYAPEPFIVNFTLNLACYLVVYALPLALLIQGVLKPSKGVVLTFVLGALTIATTMIRFITLNVGTGQVNLVYPLSILEMTLAIVVVALPGLKPLVDGSARRHPPVHTVGVNHHDKPYSS</sequence>
<name>A0A9P7ZQS1_9HYPO</name>
<keyword evidence="3 7" id="KW-1133">Transmembrane helix</keyword>
<proteinExistence type="inferred from homology"/>
<feature type="transmembrane region" description="Helical" evidence="7">
    <location>
        <begin position="200"/>
        <end position="222"/>
    </location>
</feature>
<feature type="transmembrane region" description="Helical" evidence="7">
    <location>
        <begin position="545"/>
        <end position="565"/>
    </location>
</feature>
<keyword evidence="9" id="KW-0966">Cell projection</keyword>
<dbReference type="GO" id="GO:0016020">
    <property type="term" value="C:membrane"/>
    <property type="evidence" value="ECO:0007669"/>
    <property type="project" value="UniProtKB-SubCell"/>
</dbReference>
<evidence type="ECO:0000259" key="8">
    <source>
        <dbReference type="Pfam" id="PF20684"/>
    </source>
</evidence>
<dbReference type="AlphaFoldDB" id="A0A9P7ZQS1"/>
<feature type="transmembrane region" description="Helical" evidence="7">
    <location>
        <begin position="123"/>
        <end position="144"/>
    </location>
</feature>